<evidence type="ECO:0000256" key="4">
    <source>
        <dbReference type="ARBA" id="ARBA00022777"/>
    </source>
</evidence>
<evidence type="ECO:0000313" key="8">
    <source>
        <dbReference type="RefSeq" id="XP_018829225.2"/>
    </source>
</evidence>
<dbReference type="PROSITE" id="PS00108">
    <property type="entry name" value="PROTEIN_KINASE_ST"/>
    <property type="match status" value="1"/>
</dbReference>
<evidence type="ECO:0000256" key="5">
    <source>
        <dbReference type="ARBA" id="ARBA00022840"/>
    </source>
</evidence>
<dbReference type="SMART" id="SM00220">
    <property type="entry name" value="S_TKc"/>
    <property type="match status" value="1"/>
</dbReference>
<feature type="region of interest" description="Disordered" evidence="6">
    <location>
        <begin position="30"/>
        <end position="52"/>
    </location>
</feature>
<dbReference type="InterPro" id="IPR011009">
    <property type="entry name" value="Kinase-like_dom_sf"/>
</dbReference>
<gene>
    <name evidence="8" type="primary">LOC108997408</name>
</gene>
<keyword evidence="2" id="KW-0808">Transferase</keyword>
<name>A0A2I4FC45_JUGRE</name>
<dbReference type="InterPro" id="IPR008271">
    <property type="entry name" value="Ser/Thr_kinase_AS"/>
</dbReference>
<keyword evidence="3" id="KW-0547">Nucleotide-binding</keyword>
<accession>A0A2I4FC45</accession>
<dbReference type="PROSITE" id="PS00107">
    <property type="entry name" value="PROTEIN_KINASE_ATP"/>
    <property type="match status" value="1"/>
</dbReference>
<dbReference type="InterPro" id="IPR017441">
    <property type="entry name" value="Protein_kinase_ATP_BS"/>
</dbReference>
<dbReference type="GO" id="GO:0004672">
    <property type="term" value="F:protein kinase activity"/>
    <property type="evidence" value="ECO:0007669"/>
    <property type="project" value="InterPro"/>
</dbReference>
<reference evidence="8" key="1">
    <citation type="submission" date="2025-08" db="UniProtKB">
        <authorList>
            <consortium name="RefSeq"/>
        </authorList>
    </citation>
    <scope>IDENTIFICATION</scope>
    <source>
        <tissue evidence="8">Leaves</tissue>
    </source>
</reference>
<dbReference type="PANTHER" id="PTHR24056:SF228">
    <property type="entry name" value="PROTEIN IMPAIRED IN BABA-INDUCED STERILITY 1"/>
    <property type="match status" value="1"/>
</dbReference>
<dbReference type="SUPFAM" id="SSF56112">
    <property type="entry name" value="Protein kinase-like (PK-like)"/>
    <property type="match status" value="1"/>
</dbReference>
<proteinExistence type="inferred from homology"/>
<sequence length="629" mass="69639">MGCVSSKQAVPVTPALDHFGAFLDSGVGSGKSGRIRTGSGENEKGNGSNITKKSGKSLVVVGLSGVELGESGRPSSNVNYSSLSFRLGNLQKYLEAEHVAAGWPAWLSAVAGEAIQGWIPLRGDGFEKLEKIGQGTYSSVFRARNTETGRIVALKKIKCYMKQLLFGLDHCHSRGVMHRDIKGSNILINNRGILKVADFGLANFHSSGHSQPLTSRVVTLWYRPPELLLGSTEYGASVDLWSVGCVFAELILGKAILQGRTEVEQLHKIFKLCGSPADEYWKKTKLPHATLFKPQQPYNSCLQEAFKNLPKTTISLLETLLSVEPCKRGTASSALASEYFTTKPHACDPSSLPVYPPCKEIDAKSREETKRKRIGGRVRGPEITRKPSRKLHEFCKLAPAEEMAKAQDSHKINGSDGHILREVNSTKDRGAQKPSVDSLGEVSDVKNASQVENPFSRPLQVSASSNFAWAKRRNDDASLRSHSTTISRGQTFSVVEPAAALHARSNVDYRRHKNEDVITGTRSNCRGHDSHKVLKLLMQNNWCKLEHPDSFDASDEYHSQELSMAQYEREEIVAKRSNLGYQDEGDKVEFSGPLLSQSNRVDELLENHERHIRRTVRNSWFQRGKKHGK</sequence>
<dbReference type="Gramene" id="Jr09_01400_p1">
    <property type="protein sequence ID" value="cds.Jr09_01400_p1"/>
    <property type="gene ID" value="Jr09_01400"/>
</dbReference>
<evidence type="ECO:0000256" key="1">
    <source>
        <dbReference type="ARBA" id="ARBA00006485"/>
    </source>
</evidence>
<evidence type="ECO:0000256" key="6">
    <source>
        <dbReference type="SAM" id="MobiDB-lite"/>
    </source>
</evidence>
<dbReference type="InterPro" id="IPR000719">
    <property type="entry name" value="Prot_kinase_dom"/>
</dbReference>
<dbReference type="Proteomes" id="UP000235220">
    <property type="component" value="Chromosome 9"/>
</dbReference>
<comment type="similarity">
    <text evidence="1">Belongs to the protein kinase superfamily. CMGC Ser/Thr protein kinase family. CDC2/CDKX subfamily.</text>
</comment>
<evidence type="ECO:0000256" key="2">
    <source>
        <dbReference type="ARBA" id="ARBA00022679"/>
    </source>
</evidence>
<keyword evidence="5" id="KW-0067">ATP-binding</keyword>
<dbReference type="PANTHER" id="PTHR24056">
    <property type="entry name" value="CELL DIVISION PROTEIN KINASE"/>
    <property type="match status" value="1"/>
</dbReference>
<dbReference type="GO" id="GO:0005524">
    <property type="term" value="F:ATP binding"/>
    <property type="evidence" value="ECO:0007669"/>
    <property type="project" value="UniProtKB-UniRule"/>
</dbReference>
<protein>
    <submittedName>
        <fullName evidence="8">Protein IMPAIRED IN BABA-INDUCED STERILITY 1-like isoform X2</fullName>
    </submittedName>
</protein>
<dbReference type="GeneID" id="108997408"/>
<evidence type="ECO:0000256" key="3">
    <source>
        <dbReference type="ARBA" id="ARBA00022741"/>
    </source>
</evidence>
<keyword evidence="4" id="KW-0418">Kinase</keyword>
<dbReference type="RefSeq" id="XP_018829225.2">
    <property type="nucleotide sequence ID" value="XM_018973680.2"/>
</dbReference>
<dbReference type="Gene3D" id="3.30.200.20">
    <property type="entry name" value="Phosphorylase Kinase, domain 1"/>
    <property type="match status" value="1"/>
</dbReference>
<dbReference type="Gene3D" id="1.10.510.10">
    <property type="entry name" value="Transferase(Phosphotransferase) domain 1"/>
    <property type="match status" value="1"/>
</dbReference>
<dbReference type="Pfam" id="PF00069">
    <property type="entry name" value="Pkinase"/>
    <property type="match status" value="1"/>
</dbReference>
<dbReference type="PROSITE" id="PS50011">
    <property type="entry name" value="PROTEIN_KINASE_DOM"/>
    <property type="match status" value="1"/>
</dbReference>
<organism evidence="7 8">
    <name type="scientific">Juglans regia</name>
    <name type="common">English walnut</name>
    <dbReference type="NCBI Taxonomy" id="51240"/>
    <lineage>
        <taxon>Eukaryota</taxon>
        <taxon>Viridiplantae</taxon>
        <taxon>Streptophyta</taxon>
        <taxon>Embryophyta</taxon>
        <taxon>Tracheophyta</taxon>
        <taxon>Spermatophyta</taxon>
        <taxon>Magnoliopsida</taxon>
        <taxon>eudicotyledons</taxon>
        <taxon>Gunneridae</taxon>
        <taxon>Pentapetalae</taxon>
        <taxon>rosids</taxon>
        <taxon>fabids</taxon>
        <taxon>Fagales</taxon>
        <taxon>Juglandaceae</taxon>
        <taxon>Juglans</taxon>
    </lineage>
</organism>
<dbReference type="FunFam" id="1.10.510.10:FF:000043">
    <property type="entry name" value="probable serine/threonine-protein kinase At1g54610"/>
    <property type="match status" value="1"/>
</dbReference>
<dbReference type="AlphaFoldDB" id="A0A2I4FC45"/>
<evidence type="ECO:0000313" key="7">
    <source>
        <dbReference type="Proteomes" id="UP000235220"/>
    </source>
</evidence>
<dbReference type="InterPro" id="IPR050108">
    <property type="entry name" value="CDK"/>
</dbReference>
<keyword evidence="7" id="KW-1185">Reference proteome</keyword>